<comment type="caution">
    <text evidence="1">The sequence shown here is derived from an EMBL/GenBank/DDBJ whole genome shotgun (WGS) entry which is preliminary data.</text>
</comment>
<evidence type="ECO:0000313" key="1">
    <source>
        <dbReference type="EMBL" id="MEQ2216459.1"/>
    </source>
</evidence>
<name>A0ABV0S7H5_9TELE</name>
<dbReference type="EMBL" id="JAHRIN010070660">
    <property type="protein sequence ID" value="MEQ2216459.1"/>
    <property type="molecule type" value="Genomic_DNA"/>
</dbReference>
<evidence type="ECO:0000313" key="2">
    <source>
        <dbReference type="Proteomes" id="UP001434883"/>
    </source>
</evidence>
<gene>
    <name evidence="1" type="ORF">XENOCAPTIV_016578</name>
</gene>
<feature type="non-terminal residue" evidence="1">
    <location>
        <position position="1"/>
    </location>
</feature>
<reference evidence="1 2" key="1">
    <citation type="submission" date="2021-06" db="EMBL/GenBank/DDBJ databases">
        <authorList>
            <person name="Palmer J.M."/>
        </authorList>
    </citation>
    <scope>NUCLEOTIDE SEQUENCE [LARGE SCALE GENOMIC DNA]</scope>
    <source>
        <strain evidence="1 2">XC_2019</strain>
        <tissue evidence="1">Muscle</tissue>
    </source>
</reference>
<dbReference type="Proteomes" id="UP001434883">
    <property type="component" value="Unassembled WGS sequence"/>
</dbReference>
<organism evidence="1 2">
    <name type="scientific">Xenoophorus captivus</name>
    <dbReference type="NCBI Taxonomy" id="1517983"/>
    <lineage>
        <taxon>Eukaryota</taxon>
        <taxon>Metazoa</taxon>
        <taxon>Chordata</taxon>
        <taxon>Craniata</taxon>
        <taxon>Vertebrata</taxon>
        <taxon>Euteleostomi</taxon>
        <taxon>Actinopterygii</taxon>
        <taxon>Neopterygii</taxon>
        <taxon>Teleostei</taxon>
        <taxon>Neoteleostei</taxon>
        <taxon>Acanthomorphata</taxon>
        <taxon>Ovalentaria</taxon>
        <taxon>Atherinomorphae</taxon>
        <taxon>Cyprinodontiformes</taxon>
        <taxon>Goodeidae</taxon>
        <taxon>Xenoophorus</taxon>
    </lineage>
</organism>
<proteinExistence type="predicted"/>
<sequence>GFQMLHKPPICSQTKATEEIQLRQPRLMGQSLATKESCELRTHPRLEVVRHPERHVAVSAVSTQVVGVVQQTKAGICLDDSRVAERMVKAA</sequence>
<keyword evidence="2" id="KW-1185">Reference proteome</keyword>
<accession>A0ABV0S7H5</accession>
<protein>
    <submittedName>
        <fullName evidence="1">Uncharacterized protein</fullName>
    </submittedName>
</protein>